<accession>A0A9P7PZ95</accession>
<feature type="compositionally biased region" description="Low complexity" evidence="1">
    <location>
        <begin position="204"/>
        <end position="229"/>
    </location>
</feature>
<sequence>MSTSGETHVDFDALLNFPPEDFSHSFHSPSLSPTPNSKPTFASPVTVAVTTPTIPTTQTMNGPSHNYGMYPQQTGFVPGAIAHTMAVNQSNDTGYQAFGSIEYLSGLSPEADAFNFSTSPSQSAMDIELESPADSQTRFSTVNPSNIEQDTSSISSQSSSVGRLWPGAHSQAALAKAEAQQQQQQQQQQRLQQQRLQQHQQQQQQQHQQQQQQQYMHQQAQRQNAQRARVSGNAPQPTDHIVEQKITQLLNSMRAKSASAESEAQSALNNLPKAKKDNDDMDEDERLLASEEGKKLSSKERRQLRNKVSARAFRSRRKEYITQLEAEIATKVSENGDLRSQNRALMEENKRLSDLTHMLLASPSFSNFLDNLSSKSAAQPQNTSVKAEPIQPQEQNEVPKDFNPYNEQFASQRQIGMAMIPEPSMDYPLVGPDMATYNYQPQVFLVAETPDVANVIDTTVLSGKTSNFVMDSFSFDEEKVEVSAMERPLEAMTSEPDCEAAVDKEFEADPEFALFHSEPTVIDEAPKEIDTENLAGIDIFGGLETEKMLTRLELVDATEMEASAAIAMVRVQRISASVESVVSRLELLTRDLS</sequence>
<dbReference type="SUPFAM" id="SSF81995">
    <property type="entry name" value="beta-sandwich domain of Sec23/24"/>
    <property type="match status" value="1"/>
</dbReference>
<dbReference type="PROSITE" id="PS50217">
    <property type="entry name" value="BZIP"/>
    <property type="match status" value="1"/>
</dbReference>
<dbReference type="SMART" id="SM00338">
    <property type="entry name" value="BRLZ"/>
    <property type="match status" value="1"/>
</dbReference>
<dbReference type="Proteomes" id="UP000732380">
    <property type="component" value="Unassembled WGS sequence"/>
</dbReference>
<dbReference type="PANTHER" id="PTHR37616:SF2">
    <property type="entry name" value="BZIP DOMAIN-CONTAINING PROTEIN"/>
    <property type="match status" value="1"/>
</dbReference>
<feature type="compositionally biased region" description="Polar residues" evidence="1">
    <location>
        <begin position="133"/>
        <end position="151"/>
    </location>
</feature>
<keyword evidence="4" id="KW-1185">Reference proteome</keyword>
<comment type="caution">
    <text evidence="3">The sequence shown here is derived from an EMBL/GenBank/DDBJ whole genome shotgun (WGS) entry which is preliminary data.</text>
</comment>
<dbReference type="AlphaFoldDB" id="A0A9P7PZ95"/>
<evidence type="ECO:0000256" key="1">
    <source>
        <dbReference type="SAM" id="MobiDB-lite"/>
    </source>
</evidence>
<feature type="compositionally biased region" description="Basic and acidic residues" evidence="1">
    <location>
        <begin position="286"/>
        <end position="303"/>
    </location>
</feature>
<feature type="domain" description="BZIP" evidence="2">
    <location>
        <begin position="296"/>
        <end position="359"/>
    </location>
</feature>
<gene>
    <name evidence="3" type="primary">MBZ1</name>
    <name evidence="3" type="ORF">E4U13_003956</name>
</gene>
<evidence type="ECO:0000313" key="4">
    <source>
        <dbReference type="Proteomes" id="UP000732380"/>
    </source>
</evidence>
<dbReference type="CDD" id="cd14810">
    <property type="entry name" value="bZIP_u1"/>
    <property type="match status" value="1"/>
</dbReference>
<dbReference type="SUPFAM" id="SSF57959">
    <property type="entry name" value="Leucine zipper domain"/>
    <property type="match status" value="1"/>
</dbReference>
<feature type="region of interest" description="Disordered" evidence="1">
    <location>
        <begin position="204"/>
        <end position="240"/>
    </location>
</feature>
<dbReference type="EMBL" id="SRQM01000305">
    <property type="protein sequence ID" value="KAG6113200.1"/>
    <property type="molecule type" value="Genomic_DNA"/>
</dbReference>
<dbReference type="InterPro" id="IPR004827">
    <property type="entry name" value="bZIP"/>
</dbReference>
<organism evidence="3 4">
    <name type="scientific">Claviceps humidiphila</name>
    <dbReference type="NCBI Taxonomy" id="1294629"/>
    <lineage>
        <taxon>Eukaryota</taxon>
        <taxon>Fungi</taxon>
        <taxon>Dikarya</taxon>
        <taxon>Ascomycota</taxon>
        <taxon>Pezizomycotina</taxon>
        <taxon>Sordariomycetes</taxon>
        <taxon>Hypocreomycetidae</taxon>
        <taxon>Hypocreales</taxon>
        <taxon>Clavicipitaceae</taxon>
        <taxon>Claviceps</taxon>
    </lineage>
</organism>
<dbReference type="GO" id="GO:0003700">
    <property type="term" value="F:DNA-binding transcription factor activity"/>
    <property type="evidence" value="ECO:0007669"/>
    <property type="project" value="InterPro"/>
</dbReference>
<dbReference type="Pfam" id="PF00170">
    <property type="entry name" value="bZIP_1"/>
    <property type="match status" value="1"/>
</dbReference>
<dbReference type="Gene3D" id="1.20.5.170">
    <property type="match status" value="1"/>
</dbReference>
<feature type="compositionally biased region" description="Low complexity" evidence="1">
    <location>
        <begin position="252"/>
        <end position="267"/>
    </location>
</feature>
<dbReference type="FunFam" id="1.20.5.170:FF:000031">
    <property type="entry name" value="BZIP transcription factor (MeaB)"/>
    <property type="match status" value="1"/>
</dbReference>
<reference evidence="3 4" key="1">
    <citation type="journal article" date="2020" name="bioRxiv">
        <title>Whole genome comparisons of ergot fungi reveals the divergence and evolution of species within the genus Claviceps are the result of varying mechanisms driving genome evolution and host range expansion.</title>
        <authorList>
            <person name="Wyka S.A."/>
            <person name="Mondo S.J."/>
            <person name="Liu M."/>
            <person name="Dettman J."/>
            <person name="Nalam V."/>
            <person name="Broders K.D."/>
        </authorList>
    </citation>
    <scope>NUCLEOTIDE SEQUENCE [LARGE SCALE GENOMIC DNA]</scope>
    <source>
        <strain evidence="3 4">LM576</strain>
    </source>
</reference>
<feature type="compositionally biased region" description="Polar residues" evidence="1">
    <location>
        <begin position="374"/>
        <end position="385"/>
    </location>
</feature>
<dbReference type="InterPro" id="IPR046347">
    <property type="entry name" value="bZIP_sf"/>
</dbReference>
<evidence type="ECO:0000259" key="2">
    <source>
        <dbReference type="PROSITE" id="PS50217"/>
    </source>
</evidence>
<feature type="compositionally biased region" description="Polar residues" evidence="1">
    <location>
        <begin position="115"/>
        <end position="124"/>
    </location>
</feature>
<protein>
    <submittedName>
        <fullName evidence="3">BZIP-type transcription factor mbz1</fullName>
    </submittedName>
</protein>
<proteinExistence type="predicted"/>
<name>A0A9P7PZ95_9HYPO</name>
<feature type="region of interest" description="Disordered" evidence="1">
    <location>
        <begin position="252"/>
        <end position="307"/>
    </location>
</feature>
<feature type="region of interest" description="Disordered" evidence="1">
    <location>
        <begin position="374"/>
        <end position="403"/>
    </location>
</feature>
<dbReference type="PANTHER" id="PTHR37616">
    <property type="entry name" value="BZIP TRANSCRIPTION FACTOR 60-LIKE"/>
    <property type="match status" value="1"/>
</dbReference>
<evidence type="ECO:0000313" key="3">
    <source>
        <dbReference type="EMBL" id="KAG6113200.1"/>
    </source>
</evidence>
<feature type="region of interest" description="Disordered" evidence="1">
    <location>
        <begin position="115"/>
        <end position="179"/>
    </location>
</feature>